<dbReference type="PANTHER" id="PTHR40470">
    <property type="entry name" value="PHYTANOYL-COA DIOXYGENASE FAMILY PROTEIN (AFU_ORTHOLOGUE AFUA_2G15850)"/>
    <property type="match status" value="1"/>
</dbReference>
<keyword evidence="3" id="KW-1185">Reference proteome</keyword>
<dbReference type="Gene3D" id="2.60.120.620">
    <property type="entry name" value="q2cbj1_9rhob like domain"/>
    <property type="match status" value="1"/>
</dbReference>
<dbReference type="EMBL" id="ML178847">
    <property type="protein sequence ID" value="TFK97508.1"/>
    <property type="molecule type" value="Genomic_DNA"/>
</dbReference>
<dbReference type="SUPFAM" id="SSF51197">
    <property type="entry name" value="Clavaminate synthase-like"/>
    <property type="match status" value="1"/>
</dbReference>
<dbReference type="OrthoDB" id="2106152at2759"/>
<dbReference type="Proteomes" id="UP000305067">
    <property type="component" value="Unassembled WGS sequence"/>
</dbReference>
<reference evidence="2 3" key="1">
    <citation type="journal article" date="2019" name="Nat. Ecol. Evol.">
        <title>Megaphylogeny resolves global patterns of mushroom evolution.</title>
        <authorList>
            <person name="Varga T."/>
            <person name="Krizsan K."/>
            <person name="Foldi C."/>
            <person name="Dima B."/>
            <person name="Sanchez-Garcia M."/>
            <person name="Sanchez-Ramirez S."/>
            <person name="Szollosi G.J."/>
            <person name="Szarkandi J.G."/>
            <person name="Papp V."/>
            <person name="Albert L."/>
            <person name="Andreopoulos W."/>
            <person name="Angelini C."/>
            <person name="Antonin V."/>
            <person name="Barry K.W."/>
            <person name="Bougher N.L."/>
            <person name="Buchanan P."/>
            <person name="Buyck B."/>
            <person name="Bense V."/>
            <person name="Catcheside P."/>
            <person name="Chovatia M."/>
            <person name="Cooper J."/>
            <person name="Damon W."/>
            <person name="Desjardin D."/>
            <person name="Finy P."/>
            <person name="Geml J."/>
            <person name="Haridas S."/>
            <person name="Hughes K."/>
            <person name="Justo A."/>
            <person name="Karasinski D."/>
            <person name="Kautmanova I."/>
            <person name="Kiss B."/>
            <person name="Kocsube S."/>
            <person name="Kotiranta H."/>
            <person name="LaButti K.M."/>
            <person name="Lechner B.E."/>
            <person name="Liimatainen K."/>
            <person name="Lipzen A."/>
            <person name="Lukacs Z."/>
            <person name="Mihaltcheva S."/>
            <person name="Morgado L.N."/>
            <person name="Niskanen T."/>
            <person name="Noordeloos M.E."/>
            <person name="Ohm R.A."/>
            <person name="Ortiz-Santana B."/>
            <person name="Ovrebo C."/>
            <person name="Racz N."/>
            <person name="Riley R."/>
            <person name="Savchenko A."/>
            <person name="Shiryaev A."/>
            <person name="Soop K."/>
            <person name="Spirin V."/>
            <person name="Szebenyi C."/>
            <person name="Tomsovsky M."/>
            <person name="Tulloss R.E."/>
            <person name="Uehling J."/>
            <person name="Grigoriev I.V."/>
            <person name="Vagvolgyi C."/>
            <person name="Papp T."/>
            <person name="Martin F.M."/>
            <person name="Miettinen O."/>
            <person name="Hibbett D.S."/>
            <person name="Nagy L.G."/>
        </authorList>
    </citation>
    <scope>NUCLEOTIDE SEQUENCE [LARGE SCALE GENOMIC DNA]</scope>
    <source>
        <strain evidence="2 3">CBS 309.79</strain>
    </source>
</reference>
<feature type="region of interest" description="Disordered" evidence="1">
    <location>
        <begin position="177"/>
        <end position="201"/>
    </location>
</feature>
<evidence type="ECO:0008006" key="4">
    <source>
        <dbReference type="Google" id="ProtNLM"/>
    </source>
</evidence>
<dbReference type="AlphaFoldDB" id="A0A5C3QBG9"/>
<evidence type="ECO:0000313" key="2">
    <source>
        <dbReference type="EMBL" id="TFK97508.1"/>
    </source>
</evidence>
<gene>
    <name evidence="2" type="ORF">BDV98DRAFT_596714</name>
</gene>
<feature type="compositionally biased region" description="Polar residues" evidence="1">
    <location>
        <begin position="177"/>
        <end position="194"/>
    </location>
</feature>
<sequence>MSTPSSSSSELKQEFTTKGYVIVPSLISPTQFPLLKQAAEDVINKTRSGAWLSRRTVGRQFPPFDEEGPLDAWGVQHIMHPDLGESGKVFGEWYTSDGLVGVARELLGCGEGELQMELFNLLINPISHSFALRWHRDDVREGASEEEEREALGLWHHGVQWNTALYEDSCLFVVPGSHSQPRTPEQRLLSSTQEPPKDPMDMPGAIRVTLKPGETVFYNNNILHCATYDPTSTRATLHGCMGDIRGGSTRARNILQHGLAWMEEERFRDTLSPRGQRMLRNLVEMKAGVKEVGYSQVN</sequence>
<dbReference type="InterPro" id="IPR008775">
    <property type="entry name" value="Phytyl_CoA_dOase-like"/>
</dbReference>
<accession>A0A5C3QBG9</accession>
<dbReference type="Pfam" id="PF05721">
    <property type="entry name" value="PhyH"/>
    <property type="match status" value="1"/>
</dbReference>
<dbReference type="STRING" id="1884261.A0A5C3QBG9"/>
<organism evidence="2 3">
    <name type="scientific">Pterulicium gracile</name>
    <dbReference type="NCBI Taxonomy" id="1884261"/>
    <lineage>
        <taxon>Eukaryota</taxon>
        <taxon>Fungi</taxon>
        <taxon>Dikarya</taxon>
        <taxon>Basidiomycota</taxon>
        <taxon>Agaricomycotina</taxon>
        <taxon>Agaricomycetes</taxon>
        <taxon>Agaricomycetidae</taxon>
        <taxon>Agaricales</taxon>
        <taxon>Pleurotineae</taxon>
        <taxon>Pterulaceae</taxon>
        <taxon>Pterulicium</taxon>
    </lineage>
</organism>
<proteinExistence type="predicted"/>
<name>A0A5C3QBG9_9AGAR</name>
<evidence type="ECO:0000256" key="1">
    <source>
        <dbReference type="SAM" id="MobiDB-lite"/>
    </source>
</evidence>
<evidence type="ECO:0000313" key="3">
    <source>
        <dbReference type="Proteomes" id="UP000305067"/>
    </source>
</evidence>
<dbReference type="PANTHER" id="PTHR40470:SF1">
    <property type="entry name" value="PHYTANOYL-COA DIOXYGENASE FAMILY PROTEIN (AFU_ORTHOLOGUE AFUA_2G15850)"/>
    <property type="match status" value="1"/>
</dbReference>
<protein>
    <recommendedName>
        <fullName evidence="4">Phytanoyl-CoA dioxygenase</fullName>
    </recommendedName>
</protein>